<sequence length="857" mass="93606">MDAPGAQDSAYNRAVQRGRHPRSFGRTDTCHIWSTLKTSSSRVVSVKTGQGLGNVVAKEIEALHSGASSPAETPSAPSPSRATLKEFKAAPLLAGLKDRAKRPGKKKLSSHDDVIRKIQALGAATGVPSNNSPATTEVDTSKLRQDFSSQKDARVYYGSTAALELFTGDLLMVSVADAAVCVQPLERLKHQPKGARDKLLFTLINMNELRSANPIRFGDSVWLQISVGTGESSWEQGGVLGAKVRKAPDLQTLSLTPSDMEPGEPPVAAADEVLLNVGLPVPVKAYLPKTRDDSTDSQIDDMQARLRNKTSRMVGRWIVRSAVVRPKSKDEFVYNDDEIYLEQDWFYLAADSEPSETGIRAVLRQLPPTKTTKVGEYVVERRAAWKVRLVDSSNGGLGLSLVQQQMERLLFKAKTQLKASEKMRDGQLRQYGPNLSGGQGFSKQLRRHIQTVTAECDDSYFAHQNERLRHLDQYFEGKMADMDKTHRKHAPLSPLASSLTTSLSAPALSSAFLDSVGLNATASLSTLPPTTEKICNLCVANARVGFNLCVHDHEVAHCVAMGTALPAKNAEPSLSPEAQKAKSVTERHLSTSEGAMRAARAIEAAEIRERGRIMRLLAEQDDRLVNVIKYTEQRAHLAAIASHSSDVDDDAASFFGSNRSRVRRRLTGLVEESSPRRRSTVKVEPHVDPVATNKAASGAAEERESTLQETGGSGDDDSGDDDDDDFITEDEIQTLEYINVAKANVLYANDEKAMLEMLRGFADLAEHRIVPQLQDALAARQKACLLETSDFLARAAEFVMARRIQVHVMSLIQCVATSNVDDFTAITPAVDQLVLEIQGTVQFIRSYDPGDGLPVSM</sequence>
<dbReference type="Proteomes" id="UP000243579">
    <property type="component" value="Unassembled WGS sequence"/>
</dbReference>
<organism evidence="2 3">
    <name type="scientific">Achlya hypogyna</name>
    <name type="common">Oomycete</name>
    <name type="synonym">Protoachlya hypogyna</name>
    <dbReference type="NCBI Taxonomy" id="1202772"/>
    <lineage>
        <taxon>Eukaryota</taxon>
        <taxon>Sar</taxon>
        <taxon>Stramenopiles</taxon>
        <taxon>Oomycota</taxon>
        <taxon>Saprolegniomycetes</taxon>
        <taxon>Saprolegniales</taxon>
        <taxon>Achlyaceae</taxon>
        <taxon>Achlya</taxon>
    </lineage>
</organism>
<dbReference type="OrthoDB" id="197011at2759"/>
<protein>
    <submittedName>
        <fullName evidence="2">Uncharacterized protein</fullName>
    </submittedName>
</protein>
<name>A0A1V9YEX0_ACHHY</name>
<accession>A0A1V9YEX0</accession>
<dbReference type="EMBL" id="JNBR01001918">
    <property type="protein sequence ID" value="OQR84260.1"/>
    <property type="molecule type" value="Genomic_DNA"/>
</dbReference>
<feature type="compositionally biased region" description="Basic and acidic residues" evidence="1">
    <location>
        <begin position="579"/>
        <end position="590"/>
    </location>
</feature>
<feature type="region of interest" description="Disordered" evidence="1">
    <location>
        <begin position="569"/>
        <end position="592"/>
    </location>
</feature>
<proteinExistence type="predicted"/>
<feature type="region of interest" description="Disordered" evidence="1">
    <location>
        <begin position="1"/>
        <end position="27"/>
    </location>
</feature>
<feature type="compositionally biased region" description="Acidic residues" evidence="1">
    <location>
        <begin position="714"/>
        <end position="726"/>
    </location>
</feature>
<evidence type="ECO:0000256" key="1">
    <source>
        <dbReference type="SAM" id="MobiDB-lite"/>
    </source>
</evidence>
<feature type="region of interest" description="Disordered" evidence="1">
    <location>
        <begin position="666"/>
        <end position="726"/>
    </location>
</feature>
<reference evidence="2 3" key="1">
    <citation type="journal article" date="2014" name="Genome Biol. Evol.">
        <title>The secreted proteins of Achlya hypogyna and Thraustotheca clavata identify the ancestral oomycete secretome and reveal gene acquisitions by horizontal gene transfer.</title>
        <authorList>
            <person name="Misner I."/>
            <person name="Blouin N."/>
            <person name="Leonard G."/>
            <person name="Richards T.A."/>
            <person name="Lane C.E."/>
        </authorList>
    </citation>
    <scope>NUCLEOTIDE SEQUENCE [LARGE SCALE GENOMIC DNA]</scope>
    <source>
        <strain evidence="2 3">ATCC 48635</strain>
    </source>
</reference>
<dbReference type="AlphaFoldDB" id="A0A1V9YEX0"/>
<gene>
    <name evidence="2" type="ORF">ACHHYP_13678</name>
</gene>
<keyword evidence="3" id="KW-1185">Reference proteome</keyword>
<evidence type="ECO:0000313" key="2">
    <source>
        <dbReference type="EMBL" id="OQR84260.1"/>
    </source>
</evidence>
<comment type="caution">
    <text evidence="2">The sequence shown here is derived from an EMBL/GenBank/DDBJ whole genome shotgun (WGS) entry which is preliminary data.</text>
</comment>
<evidence type="ECO:0000313" key="3">
    <source>
        <dbReference type="Proteomes" id="UP000243579"/>
    </source>
</evidence>